<evidence type="ECO:0008006" key="3">
    <source>
        <dbReference type="Google" id="ProtNLM"/>
    </source>
</evidence>
<proteinExistence type="predicted"/>
<name>A0AB39C9H5_9VIRU</name>
<feature type="transmembrane region" description="Helical" evidence="1">
    <location>
        <begin position="45"/>
        <end position="67"/>
    </location>
</feature>
<dbReference type="EMBL" id="PP978606">
    <property type="protein sequence ID" value="XDJ03298.1"/>
    <property type="molecule type" value="Genomic_DNA"/>
</dbReference>
<reference evidence="2" key="1">
    <citation type="submission" date="2024-07" db="EMBL/GenBank/DDBJ databases">
        <authorList>
            <person name="Kang S."/>
            <person name="Bae J.-W."/>
        </authorList>
    </citation>
    <scope>NUCLEOTIDE SEQUENCE</scope>
</reference>
<keyword evidence="1" id="KW-1133">Transmembrane helix</keyword>
<accession>A0AB39C9H5</accession>
<sequence length="94" mass="10616">MTKTITIPIPAIKLLTGLTLIFAAAKVFGFSQMSWFWVLFPVLLPVYIVVGVVLVGAAIYLLFSLLASDKAEDMYRWVKAKYENFSKNRKKVLT</sequence>
<evidence type="ECO:0000256" key="1">
    <source>
        <dbReference type="SAM" id="Phobius"/>
    </source>
</evidence>
<keyword evidence="1" id="KW-0812">Transmembrane</keyword>
<keyword evidence="1" id="KW-0472">Membrane</keyword>
<organism evidence="2">
    <name type="scientific">Klebsiella phage K14-2</name>
    <dbReference type="NCBI Taxonomy" id="3156075"/>
    <lineage>
        <taxon>Viruses</taxon>
    </lineage>
</organism>
<evidence type="ECO:0000313" key="2">
    <source>
        <dbReference type="EMBL" id="XDJ03298.1"/>
    </source>
</evidence>
<protein>
    <recommendedName>
        <fullName evidence="3">Holin</fullName>
    </recommendedName>
</protein>
<gene>
    <name evidence="2" type="ORF">K142_00173</name>
</gene>